<reference evidence="2 3" key="1">
    <citation type="submission" date="2019-09" db="EMBL/GenBank/DDBJ databases">
        <authorList>
            <person name="Ou C."/>
        </authorList>
    </citation>
    <scope>NUCLEOTIDE SEQUENCE [LARGE SCALE GENOMIC DNA]</scope>
    <source>
        <strain evidence="2">S2</strain>
        <tissue evidence="2">Leaf</tissue>
    </source>
</reference>
<organism evidence="2 3">
    <name type="scientific">Pyrus ussuriensis x Pyrus communis</name>
    <dbReference type="NCBI Taxonomy" id="2448454"/>
    <lineage>
        <taxon>Eukaryota</taxon>
        <taxon>Viridiplantae</taxon>
        <taxon>Streptophyta</taxon>
        <taxon>Embryophyta</taxon>
        <taxon>Tracheophyta</taxon>
        <taxon>Spermatophyta</taxon>
        <taxon>Magnoliopsida</taxon>
        <taxon>eudicotyledons</taxon>
        <taxon>Gunneridae</taxon>
        <taxon>Pentapetalae</taxon>
        <taxon>rosids</taxon>
        <taxon>fabids</taxon>
        <taxon>Rosales</taxon>
        <taxon>Rosaceae</taxon>
        <taxon>Amygdaloideae</taxon>
        <taxon>Maleae</taxon>
        <taxon>Pyrus</taxon>
    </lineage>
</organism>
<evidence type="ECO:0000313" key="3">
    <source>
        <dbReference type="Proteomes" id="UP000327157"/>
    </source>
</evidence>
<keyword evidence="3" id="KW-1185">Reference proteome</keyword>
<reference evidence="2 3" key="3">
    <citation type="submission" date="2019-11" db="EMBL/GenBank/DDBJ databases">
        <title>A de novo genome assembly of a pear dwarfing rootstock.</title>
        <authorList>
            <person name="Wang F."/>
            <person name="Wang J."/>
            <person name="Li S."/>
            <person name="Zhang Y."/>
            <person name="Fang M."/>
            <person name="Ma L."/>
            <person name="Zhao Y."/>
            <person name="Jiang S."/>
        </authorList>
    </citation>
    <scope>NUCLEOTIDE SEQUENCE [LARGE SCALE GENOMIC DNA]</scope>
    <source>
        <strain evidence="2">S2</strain>
        <tissue evidence="2">Leaf</tissue>
    </source>
</reference>
<evidence type="ECO:0000313" key="2">
    <source>
        <dbReference type="EMBL" id="KAB2598872.1"/>
    </source>
</evidence>
<feature type="signal peptide" evidence="1">
    <location>
        <begin position="1"/>
        <end position="18"/>
    </location>
</feature>
<feature type="chain" id="PRO_5024372836" evidence="1">
    <location>
        <begin position="19"/>
        <end position="87"/>
    </location>
</feature>
<comment type="caution">
    <text evidence="2">The sequence shown here is derived from an EMBL/GenBank/DDBJ whole genome shotgun (WGS) entry which is preliminary data.</text>
</comment>
<accession>A0A5N5FC97</accession>
<gene>
    <name evidence="2" type="ORF">D8674_001792</name>
</gene>
<name>A0A5N5FC97_9ROSA</name>
<dbReference type="Proteomes" id="UP000327157">
    <property type="component" value="Chromosome 1"/>
</dbReference>
<dbReference type="EMBL" id="SMOL01000768">
    <property type="protein sequence ID" value="KAB2598872.1"/>
    <property type="molecule type" value="Genomic_DNA"/>
</dbReference>
<protein>
    <submittedName>
        <fullName evidence="2">SWR1 complex subunit 2-like</fullName>
    </submittedName>
</protein>
<sequence>MSLRWNAWMFGTWQWRGPLPPLGLLPLHGSGTAPCGHRSVVAIRDVYLPSKCLYSMDLGDLYDSLSGKGFSARQKRLAASNNVDVSS</sequence>
<reference evidence="3" key="2">
    <citation type="submission" date="2019-10" db="EMBL/GenBank/DDBJ databases">
        <title>A de novo genome assembly of a pear dwarfing rootstock.</title>
        <authorList>
            <person name="Wang F."/>
            <person name="Wang J."/>
            <person name="Li S."/>
            <person name="Zhang Y."/>
            <person name="Fang M."/>
            <person name="Ma L."/>
            <person name="Zhao Y."/>
            <person name="Jiang S."/>
        </authorList>
    </citation>
    <scope>NUCLEOTIDE SEQUENCE [LARGE SCALE GENOMIC DNA]</scope>
</reference>
<proteinExistence type="predicted"/>
<dbReference type="AlphaFoldDB" id="A0A5N5FC97"/>
<evidence type="ECO:0000256" key="1">
    <source>
        <dbReference type="SAM" id="SignalP"/>
    </source>
</evidence>
<keyword evidence="1" id="KW-0732">Signal</keyword>